<feature type="compositionally biased region" description="Basic residues" evidence="1">
    <location>
        <begin position="75"/>
        <end position="88"/>
    </location>
</feature>
<sequence>MNCLFILVLLSLPAIHNQVHACMEFSGSFPFSHTAPFEASIIDNGVTTCWISTSLNEHNDLQKALAQHQHDQTHGNKHNTHKKSKRSNGRAMQLMSLPAYDPLHPPYKALPGAKQQSLNNEKSIDLTTKPRPRAGVKGNEEGRLVPTPQRFEQLAWDDMPVWQPWKFQCLQGYTAKANVGLRGFTYVAHGQEFFFVPDMREDLGGERWVYKLELWCKGKDGKGGGRTGKGGVIPPAAGKKEGVGRINVGSGAVGAGGNTGSAVGSAAGGKNGL</sequence>
<name>A0ABR4D0C9_9HELO</name>
<evidence type="ECO:0000313" key="3">
    <source>
        <dbReference type="EMBL" id="KAL2075618.1"/>
    </source>
</evidence>
<organism evidence="3 4">
    <name type="scientific">Oculimacula yallundae</name>
    <dbReference type="NCBI Taxonomy" id="86028"/>
    <lineage>
        <taxon>Eukaryota</taxon>
        <taxon>Fungi</taxon>
        <taxon>Dikarya</taxon>
        <taxon>Ascomycota</taxon>
        <taxon>Pezizomycotina</taxon>
        <taxon>Leotiomycetes</taxon>
        <taxon>Helotiales</taxon>
        <taxon>Ploettnerulaceae</taxon>
        <taxon>Oculimacula</taxon>
    </lineage>
</organism>
<feature type="region of interest" description="Disordered" evidence="1">
    <location>
        <begin position="64"/>
        <end position="89"/>
    </location>
</feature>
<comment type="caution">
    <text evidence="3">The sequence shown here is derived from an EMBL/GenBank/DDBJ whole genome shotgun (WGS) entry which is preliminary data.</text>
</comment>
<evidence type="ECO:0000313" key="4">
    <source>
        <dbReference type="Proteomes" id="UP001595075"/>
    </source>
</evidence>
<keyword evidence="4" id="KW-1185">Reference proteome</keyword>
<reference evidence="3 4" key="1">
    <citation type="journal article" date="2024" name="Commun. Biol.">
        <title>Comparative genomic analysis of thermophilic fungi reveals convergent evolutionary adaptations and gene losses.</title>
        <authorList>
            <person name="Steindorff A.S."/>
            <person name="Aguilar-Pontes M.V."/>
            <person name="Robinson A.J."/>
            <person name="Andreopoulos B."/>
            <person name="LaButti K."/>
            <person name="Kuo A."/>
            <person name="Mondo S."/>
            <person name="Riley R."/>
            <person name="Otillar R."/>
            <person name="Haridas S."/>
            <person name="Lipzen A."/>
            <person name="Grimwood J."/>
            <person name="Schmutz J."/>
            <person name="Clum A."/>
            <person name="Reid I.D."/>
            <person name="Moisan M.C."/>
            <person name="Butler G."/>
            <person name="Nguyen T.T.M."/>
            <person name="Dewar K."/>
            <person name="Conant G."/>
            <person name="Drula E."/>
            <person name="Henrissat B."/>
            <person name="Hansel C."/>
            <person name="Singer S."/>
            <person name="Hutchinson M.I."/>
            <person name="de Vries R.P."/>
            <person name="Natvig D.O."/>
            <person name="Powell A.J."/>
            <person name="Tsang A."/>
            <person name="Grigoriev I.V."/>
        </authorList>
    </citation>
    <scope>NUCLEOTIDE SEQUENCE [LARGE SCALE GENOMIC DNA]</scope>
    <source>
        <strain evidence="3 4">CBS 494.80</strain>
    </source>
</reference>
<gene>
    <name evidence="3" type="ORF">VTL71DRAFT_561</name>
</gene>
<evidence type="ECO:0000256" key="1">
    <source>
        <dbReference type="SAM" id="MobiDB-lite"/>
    </source>
</evidence>
<proteinExistence type="predicted"/>
<dbReference type="Proteomes" id="UP001595075">
    <property type="component" value="Unassembled WGS sequence"/>
</dbReference>
<protein>
    <submittedName>
        <fullName evidence="3">Uncharacterized protein</fullName>
    </submittedName>
</protein>
<feature type="signal peptide" evidence="2">
    <location>
        <begin position="1"/>
        <end position="21"/>
    </location>
</feature>
<feature type="region of interest" description="Disordered" evidence="1">
    <location>
        <begin position="106"/>
        <end position="143"/>
    </location>
</feature>
<dbReference type="EMBL" id="JAZHXI010000001">
    <property type="protein sequence ID" value="KAL2075618.1"/>
    <property type="molecule type" value="Genomic_DNA"/>
</dbReference>
<feature type="chain" id="PRO_5046345661" evidence="2">
    <location>
        <begin position="22"/>
        <end position="273"/>
    </location>
</feature>
<keyword evidence="2" id="KW-0732">Signal</keyword>
<accession>A0ABR4D0C9</accession>
<evidence type="ECO:0000256" key="2">
    <source>
        <dbReference type="SAM" id="SignalP"/>
    </source>
</evidence>